<feature type="compositionally biased region" description="Polar residues" evidence="1">
    <location>
        <begin position="133"/>
        <end position="159"/>
    </location>
</feature>
<evidence type="ECO:0000256" key="1">
    <source>
        <dbReference type="SAM" id="MobiDB-lite"/>
    </source>
</evidence>
<accession>A0AAV9ZD86</accession>
<evidence type="ECO:0000313" key="3">
    <source>
        <dbReference type="Proteomes" id="UP001362999"/>
    </source>
</evidence>
<feature type="compositionally biased region" description="Basic and acidic residues" evidence="1">
    <location>
        <begin position="194"/>
        <end position="203"/>
    </location>
</feature>
<protein>
    <submittedName>
        <fullName evidence="2">Uncharacterized protein</fullName>
    </submittedName>
</protein>
<feature type="region of interest" description="Disordered" evidence="1">
    <location>
        <begin position="57"/>
        <end position="159"/>
    </location>
</feature>
<name>A0AAV9ZD86_9AGAR</name>
<sequence>MATDSTAGHHTRAATKAGVYPPPRALYSPTLSYGSISGEDIDALVGESVVPTVTSVTRPTAAQSARAAPLGARITPSPSGELSSALPSLSESRVGVLVDVDDNDGRGWTPVTRKTSRTHREDNESVRSESGNDDTAPSTTPSEKPATTESTVAQATADMSNDELISLARRHEAFAAQLRAKVEHMESAPPSDAGSDHHGKPASKDGAASVPAHSLEAPTDEPVQKRNPGHRVTVEEVEDEDDLISFKPSAGPSRNKGKAADPGNWGGINSLANFSERDLEMQRDAFLTWNTIHRMKQEEITPHLEFSEDVSQRPSSPKVKKPRKRSKSPKANKANSNSAAQPAPKLVELVEPLKNESKVQERANEHARDEIEPRGAKCSEARETREEDRTVCLFQEQGS</sequence>
<feature type="region of interest" description="Disordered" evidence="1">
    <location>
        <begin position="178"/>
        <end position="269"/>
    </location>
</feature>
<feature type="compositionally biased region" description="Basic residues" evidence="1">
    <location>
        <begin position="318"/>
        <end position="330"/>
    </location>
</feature>
<feature type="compositionally biased region" description="Basic and acidic residues" evidence="1">
    <location>
        <begin position="118"/>
        <end position="127"/>
    </location>
</feature>
<evidence type="ECO:0000313" key="2">
    <source>
        <dbReference type="EMBL" id="KAK6977982.1"/>
    </source>
</evidence>
<reference evidence="2 3" key="1">
    <citation type="journal article" date="2024" name="J Genomics">
        <title>Draft genome sequencing and assembly of Favolaschia claudopus CIRM-BRFM 2984 isolated from oak limbs.</title>
        <authorList>
            <person name="Navarro D."/>
            <person name="Drula E."/>
            <person name="Chaduli D."/>
            <person name="Cazenave R."/>
            <person name="Ahrendt S."/>
            <person name="Wang J."/>
            <person name="Lipzen A."/>
            <person name="Daum C."/>
            <person name="Barry K."/>
            <person name="Grigoriev I.V."/>
            <person name="Favel A."/>
            <person name="Rosso M.N."/>
            <person name="Martin F."/>
        </authorList>
    </citation>
    <scope>NUCLEOTIDE SEQUENCE [LARGE SCALE GENOMIC DNA]</scope>
    <source>
        <strain evidence="2 3">CIRM-BRFM 2984</strain>
    </source>
</reference>
<feature type="compositionally biased region" description="Low complexity" evidence="1">
    <location>
        <begin position="331"/>
        <end position="345"/>
    </location>
</feature>
<organism evidence="2 3">
    <name type="scientific">Favolaschia claudopus</name>
    <dbReference type="NCBI Taxonomy" id="2862362"/>
    <lineage>
        <taxon>Eukaryota</taxon>
        <taxon>Fungi</taxon>
        <taxon>Dikarya</taxon>
        <taxon>Basidiomycota</taxon>
        <taxon>Agaricomycotina</taxon>
        <taxon>Agaricomycetes</taxon>
        <taxon>Agaricomycetidae</taxon>
        <taxon>Agaricales</taxon>
        <taxon>Marasmiineae</taxon>
        <taxon>Mycenaceae</taxon>
        <taxon>Favolaschia</taxon>
    </lineage>
</organism>
<gene>
    <name evidence="2" type="ORF">R3P38DRAFT_3376954</name>
</gene>
<feature type="region of interest" description="Disordered" evidence="1">
    <location>
        <begin position="299"/>
        <end position="399"/>
    </location>
</feature>
<feature type="compositionally biased region" description="Basic and acidic residues" evidence="1">
    <location>
        <begin position="351"/>
        <end position="390"/>
    </location>
</feature>
<feature type="compositionally biased region" description="Low complexity" evidence="1">
    <location>
        <begin position="76"/>
        <end position="98"/>
    </location>
</feature>
<dbReference type="Proteomes" id="UP001362999">
    <property type="component" value="Unassembled WGS sequence"/>
</dbReference>
<dbReference type="EMBL" id="JAWWNJ010000162">
    <property type="protein sequence ID" value="KAK6977982.1"/>
    <property type="molecule type" value="Genomic_DNA"/>
</dbReference>
<keyword evidence="3" id="KW-1185">Reference proteome</keyword>
<feature type="region of interest" description="Disordered" evidence="1">
    <location>
        <begin position="1"/>
        <end position="25"/>
    </location>
</feature>
<proteinExistence type="predicted"/>
<dbReference type="AlphaFoldDB" id="A0AAV9ZD86"/>
<comment type="caution">
    <text evidence="2">The sequence shown here is derived from an EMBL/GenBank/DDBJ whole genome shotgun (WGS) entry which is preliminary data.</text>
</comment>